<dbReference type="AlphaFoldDB" id="A0A183U4C9"/>
<evidence type="ECO:0000313" key="2">
    <source>
        <dbReference type="EMBL" id="VDM29066.1"/>
    </source>
</evidence>
<dbReference type="WBParaSite" id="TCNE_0000334901-mRNA-1">
    <property type="protein sequence ID" value="TCNE_0000334901-mRNA-1"/>
    <property type="gene ID" value="TCNE_0000334901"/>
</dbReference>
<keyword evidence="1" id="KW-0812">Transmembrane</keyword>
<gene>
    <name evidence="2" type="ORF">TCNE_LOCUS3349</name>
</gene>
<feature type="transmembrane region" description="Helical" evidence="1">
    <location>
        <begin position="164"/>
        <end position="181"/>
    </location>
</feature>
<proteinExistence type="predicted"/>
<keyword evidence="3" id="KW-1185">Reference proteome</keyword>
<organism evidence="3 4">
    <name type="scientific">Toxocara canis</name>
    <name type="common">Canine roundworm</name>
    <dbReference type="NCBI Taxonomy" id="6265"/>
    <lineage>
        <taxon>Eukaryota</taxon>
        <taxon>Metazoa</taxon>
        <taxon>Ecdysozoa</taxon>
        <taxon>Nematoda</taxon>
        <taxon>Chromadorea</taxon>
        <taxon>Rhabditida</taxon>
        <taxon>Spirurina</taxon>
        <taxon>Ascaridomorpha</taxon>
        <taxon>Ascaridoidea</taxon>
        <taxon>Toxocaridae</taxon>
        <taxon>Toxocara</taxon>
    </lineage>
</organism>
<evidence type="ECO:0000313" key="3">
    <source>
        <dbReference type="Proteomes" id="UP000050794"/>
    </source>
</evidence>
<dbReference type="EMBL" id="UYWY01004187">
    <property type="protein sequence ID" value="VDM29066.1"/>
    <property type="molecule type" value="Genomic_DNA"/>
</dbReference>
<name>A0A183U4C9_TOXCA</name>
<evidence type="ECO:0000313" key="4">
    <source>
        <dbReference type="WBParaSite" id="TCNE_0000334901-mRNA-1"/>
    </source>
</evidence>
<keyword evidence="1" id="KW-1133">Transmembrane helix</keyword>
<reference evidence="2 3" key="2">
    <citation type="submission" date="2018-11" db="EMBL/GenBank/DDBJ databases">
        <authorList>
            <consortium name="Pathogen Informatics"/>
        </authorList>
    </citation>
    <scope>NUCLEOTIDE SEQUENCE [LARGE SCALE GENOMIC DNA]</scope>
</reference>
<reference evidence="4" key="1">
    <citation type="submission" date="2016-06" db="UniProtKB">
        <authorList>
            <consortium name="WormBaseParasite"/>
        </authorList>
    </citation>
    <scope>IDENTIFICATION</scope>
</reference>
<accession>A0A183U4C9</accession>
<sequence>MKSHSLTTAVTDLCDAGDILRQQIAALQVDPSPARLGAARAACSPMAVVKKKTRVESPARLDHGSFRVHGTHPPPADKISLAGCANVEGNAPQQPATPTFRTPETISVCTPEQVLPLSVLIEFFLFFFYETNRYSYSQPISVVDYTTLVRICSKTIFFSKKTRPFPFFGSVFIVLFVLNAFNVM</sequence>
<dbReference type="Proteomes" id="UP000050794">
    <property type="component" value="Unassembled WGS sequence"/>
</dbReference>
<evidence type="ECO:0000256" key="1">
    <source>
        <dbReference type="SAM" id="Phobius"/>
    </source>
</evidence>
<keyword evidence="1" id="KW-0472">Membrane</keyword>
<protein>
    <submittedName>
        <fullName evidence="2 4">Uncharacterized protein</fullName>
    </submittedName>
</protein>